<evidence type="ECO:0008006" key="8">
    <source>
        <dbReference type="Google" id="ProtNLM"/>
    </source>
</evidence>
<feature type="transmembrane region" description="Helical" evidence="6">
    <location>
        <begin position="185"/>
        <end position="202"/>
    </location>
</feature>
<comment type="caution">
    <text evidence="7">The sequence shown here is derived from an EMBL/GenBank/DDBJ whole genome shotgun (WGS) entry which is preliminary data.</text>
</comment>
<dbReference type="Pfam" id="PF01810">
    <property type="entry name" value="LysE"/>
    <property type="match status" value="1"/>
</dbReference>
<dbReference type="GO" id="GO:0005886">
    <property type="term" value="C:plasma membrane"/>
    <property type="evidence" value="ECO:0007669"/>
    <property type="project" value="UniProtKB-SubCell"/>
</dbReference>
<organism evidence="7">
    <name type="scientific">marine sediment metagenome</name>
    <dbReference type="NCBI Taxonomy" id="412755"/>
    <lineage>
        <taxon>unclassified sequences</taxon>
        <taxon>metagenomes</taxon>
        <taxon>ecological metagenomes</taxon>
    </lineage>
</organism>
<evidence type="ECO:0000256" key="2">
    <source>
        <dbReference type="ARBA" id="ARBA00022475"/>
    </source>
</evidence>
<keyword evidence="2" id="KW-1003">Cell membrane</keyword>
<evidence type="ECO:0000313" key="7">
    <source>
        <dbReference type="EMBL" id="GAG47214.1"/>
    </source>
</evidence>
<dbReference type="PANTHER" id="PTHR30086:SF20">
    <property type="entry name" value="ARGININE EXPORTER PROTEIN ARGO-RELATED"/>
    <property type="match status" value="1"/>
</dbReference>
<name>X0XV69_9ZZZZ</name>
<feature type="transmembrane region" description="Helical" evidence="6">
    <location>
        <begin position="113"/>
        <end position="137"/>
    </location>
</feature>
<keyword evidence="4 6" id="KW-1133">Transmembrane helix</keyword>
<evidence type="ECO:0000256" key="6">
    <source>
        <dbReference type="SAM" id="Phobius"/>
    </source>
</evidence>
<feature type="transmembrane region" description="Helical" evidence="6">
    <location>
        <begin position="72"/>
        <end position="92"/>
    </location>
</feature>
<proteinExistence type="predicted"/>
<accession>X0XV69</accession>
<evidence type="ECO:0000256" key="5">
    <source>
        <dbReference type="ARBA" id="ARBA00023136"/>
    </source>
</evidence>
<gene>
    <name evidence="7" type="ORF">S01H1_75125</name>
</gene>
<dbReference type="PANTHER" id="PTHR30086">
    <property type="entry name" value="ARGININE EXPORTER PROTEIN ARGO"/>
    <property type="match status" value="1"/>
</dbReference>
<sequence length="203" mass="20577">MDVFLTGVVAGYGIAVPVGAIAVLIVEVGIRCGFRCASAAGAGAATADLLYASLAVIGGAALAGVVESLAQPLRIVSAAVLVVIAVVGLRRAGRTRESVEFSFPDRSELAGTYVRFVALTIINPTTIIYFAAVIVGLGVADDLSATEGALFVVGAFLASLSWQTLLAAVGALAGDRLSARAQTTAIVTGNLVIFVFAIVILLR</sequence>
<feature type="transmembrane region" description="Helical" evidence="6">
    <location>
        <begin position="42"/>
        <end position="66"/>
    </location>
</feature>
<reference evidence="7" key="1">
    <citation type="journal article" date="2014" name="Front. Microbiol.">
        <title>High frequency of phylogenetically diverse reductive dehalogenase-homologous genes in deep subseafloor sedimentary metagenomes.</title>
        <authorList>
            <person name="Kawai M."/>
            <person name="Futagami T."/>
            <person name="Toyoda A."/>
            <person name="Takaki Y."/>
            <person name="Nishi S."/>
            <person name="Hori S."/>
            <person name="Arai W."/>
            <person name="Tsubouchi T."/>
            <person name="Morono Y."/>
            <person name="Uchiyama I."/>
            <person name="Ito T."/>
            <person name="Fujiyama A."/>
            <person name="Inagaki F."/>
            <person name="Takami H."/>
        </authorList>
    </citation>
    <scope>NUCLEOTIDE SEQUENCE</scope>
    <source>
        <strain evidence="7">Expedition CK06-06</strain>
    </source>
</reference>
<feature type="transmembrane region" description="Helical" evidence="6">
    <location>
        <begin position="149"/>
        <end position="173"/>
    </location>
</feature>
<evidence type="ECO:0000256" key="1">
    <source>
        <dbReference type="ARBA" id="ARBA00004651"/>
    </source>
</evidence>
<feature type="transmembrane region" description="Helical" evidence="6">
    <location>
        <begin position="12"/>
        <end position="30"/>
    </location>
</feature>
<dbReference type="InterPro" id="IPR001123">
    <property type="entry name" value="LeuE-type"/>
</dbReference>
<evidence type="ECO:0000256" key="4">
    <source>
        <dbReference type="ARBA" id="ARBA00022989"/>
    </source>
</evidence>
<protein>
    <recommendedName>
        <fullName evidence="8">Lysine transporter LysE</fullName>
    </recommendedName>
</protein>
<keyword evidence="3 6" id="KW-0812">Transmembrane</keyword>
<evidence type="ECO:0000256" key="3">
    <source>
        <dbReference type="ARBA" id="ARBA00022692"/>
    </source>
</evidence>
<dbReference type="EMBL" id="BARS01050306">
    <property type="protein sequence ID" value="GAG47214.1"/>
    <property type="molecule type" value="Genomic_DNA"/>
</dbReference>
<dbReference type="AlphaFoldDB" id="X0XV69"/>
<comment type="subcellular location">
    <subcellularLocation>
        <location evidence="1">Cell membrane</location>
        <topology evidence="1">Multi-pass membrane protein</topology>
    </subcellularLocation>
</comment>
<dbReference type="GO" id="GO:0015171">
    <property type="term" value="F:amino acid transmembrane transporter activity"/>
    <property type="evidence" value="ECO:0007669"/>
    <property type="project" value="TreeGrafter"/>
</dbReference>
<keyword evidence="5 6" id="KW-0472">Membrane</keyword>